<sequence>MFRRSVPLCCVVVLVALSGCLGTLVDADAGATTIPTAASEREGYVAGNETRVPFRIPVGGGGVGGEVTVTGHLAGHSRTVAADRTAALLLVTTPDVRIAGASVNPLRGATDPNAVRAGLALAGRARTLGGVENVTDLREQSVRNVTFLGTTAPLTTYAGVVETDAGRADVRVHAASVEHEGDVVVAVSVHPATMDERDAVSRMLAAAEYRTV</sequence>
<keyword evidence="2" id="KW-1185">Reference proteome</keyword>
<dbReference type="PROSITE" id="PS51257">
    <property type="entry name" value="PROKAR_LIPOPROTEIN"/>
    <property type="match status" value="1"/>
</dbReference>
<accession>A0A1I6GH37</accession>
<reference evidence="2" key="1">
    <citation type="submission" date="2016-10" db="EMBL/GenBank/DDBJ databases">
        <authorList>
            <person name="Varghese N."/>
            <person name="Submissions S."/>
        </authorList>
    </citation>
    <scope>NUCLEOTIDE SEQUENCE [LARGE SCALE GENOMIC DNA]</scope>
    <source>
        <strain evidence="2">CGMCC 1.7736</strain>
    </source>
</reference>
<proteinExistence type="predicted"/>
<protein>
    <submittedName>
        <fullName evidence="1">Uncharacterized protein</fullName>
    </submittedName>
</protein>
<dbReference type="AlphaFoldDB" id="A0A1I6GH37"/>
<dbReference type="InterPro" id="IPR045396">
    <property type="entry name" value="DUF6517"/>
</dbReference>
<dbReference type="Proteomes" id="UP000198531">
    <property type="component" value="Unassembled WGS sequence"/>
</dbReference>
<gene>
    <name evidence="1" type="ORF">SAMN04487947_1149</name>
</gene>
<evidence type="ECO:0000313" key="2">
    <source>
        <dbReference type="Proteomes" id="UP000198531"/>
    </source>
</evidence>
<organism evidence="1 2">
    <name type="scientific">Halogeometricum rufum</name>
    <dbReference type="NCBI Taxonomy" id="553469"/>
    <lineage>
        <taxon>Archaea</taxon>
        <taxon>Methanobacteriati</taxon>
        <taxon>Methanobacteriota</taxon>
        <taxon>Stenosarchaea group</taxon>
        <taxon>Halobacteria</taxon>
        <taxon>Halobacteriales</taxon>
        <taxon>Haloferacaceae</taxon>
        <taxon>Halogeometricum</taxon>
    </lineage>
</organism>
<name>A0A1I6GH37_9EURY</name>
<dbReference type="EMBL" id="FOYT01000001">
    <property type="protein sequence ID" value="SFR41515.1"/>
    <property type="molecule type" value="Genomic_DNA"/>
</dbReference>
<dbReference type="RefSeq" id="WP_089805407.1">
    <property type="nucleotide sequence ID" value="NZ_FOYT01000001.1"/>
</dbReference>
<dbReference type="OrthoDB" id="205286at2157"/>
<dbReference type="Pfam" id="PF20127">
    <property type="entry name" value="DUF6517"/>
    <property type="match status" value="1"/>
</dbReference>
<evidence type="ECO:0000313" key="1">
    <source>
        <dbReference type="EMBL" id="SFR41515.1"/>
    </source>
</evidence>